<reference evidence="2" key="1">
    <citation type="journal article" date="2023" name="Mol. Phylogenet. Evol.">
        <title>Genome-scale phylogeny and comparative genomics of the fungal order Sordariales.</title>
        <authorList>
            <person name="Hensen N."/>
            <person name="Bonometti L."/>
            <person name="Westerberg I."/>
            <person name="Brannstrom I.O."/>
            <person name="Guillou S."/>
            <person name="Cros-Aarteil S."/>
            <person name="Calhoun S."/>
            <person name="Haridas S."/>
            <person name="Kuo A."/>
            <person name="Mondo S."/>
            <person name="Pangilinan J."/>
            <person name="Riley R."/>
            <person name="LaButti K."/>
            <person name="Andreopoulos B."/>
            <person name="Lipzen A."/>
            <person name="Chen C."/>
            <person name="Yan M."/>
            <person name="Daum C."/>
            <person name="Ng V."/>
            <person name="Clum A."/>
            <person name="Steindorff A."/>
            <person name="Ohm R.A."/>
            <person name="Martin F."/>
            <person name="Silar P."/>
            <person name="Natvig D.O."/>
            <person name="Lalanne C."/>
            <person name="Gautier V."/>
            <person name="Ament-Velasquez S.L."/>
            <person name="Kruys A."/>
            <person name="Hutchinson M.I."/>
            <person name="Powell A.J."/>
            <person name="Barry K."/>
            <person name="Miller A.N."/>
            <person name="Grigoriev I.V."/>
            <person name="Debuchy R."/>
            <person name="Gladieux P."/>
            <person name="Hiltunen Thoren M."/>
            <person name="Johannesson H."/>
        </authorList>
    </citation>
    <scope>NUCLEOTIDE SEQUENCE</scope>
    <source>
        <strain evidence="2">CBS 955.72</strain>
    </source>
</reference>
<accession>A0AAJ0H4P6</accession>
<sequence>MNAYNAGPGEPLEPERLFAPIGKIEQGQPSHCSCSSTMSAGESGWSHAPADSRRVSQWLPFHDRPSRFVTRNSNRFGLRPIVITCDGTLGARDGTPCRSVPSSVQLETRLWICSLCAWRKLVTSDLPFWTLVLAWLSPREPQLSRNGESQSSPHQRAGVPEHHGASVKIRLTIVDLGG</sequence>
<dbReference type="EMBL" id="JAUIQD010000021">
    <property type="protein sequence ID" value="KAK3338602.1"/>
    <property type="molecule type" value="Genomic_DNA"/>
</dbReference>
<organism evidence="2 3">
    <name type="scientific">Lasiosphaeria hispida</name>
    <dbReference type="NCBI Taxonomy" id="260671"/>
    <lineage>
        <taxon>Eukaryota</taxon>
        <taxon>Fungi</taxon>
        <taxon>Dikarya</taxon>
        <taxon>Ascomycota</taxon>
        <taxon>Pezizomycotina</taxon>
        <taxon>Sordariomycetes</taxon>
        <taxon>Sordariomycetidae</taxon>
        <taxon>Sordariales</taxon>
        <taxon>Lasiosphaeriaceae</taxon>
        <taxon>Lasiosphaeria</taxon>
    </lineage>
</organism>
<keyword evidence="3" id="KW-1185">Reference proteome</keyword>
<proteinExistence type="predicted"/>
<evidence type="ECO:0000256" key="1">
    <source>
        <dbReference type="SAM" id="MobiDB-lite"/>
    </source>
</evidence>
<dbReference type="Proteomes" id="UP001275084">
    <property type="component" value="Unassembled WGS sequence"/>
</dbReference>
<gene>
    <name evidence="2" type="ORF">B0T25DRAFT_133883</name>
</gene>
<reference evidence="2" key="2">
    <citation type="submission" date="2023-06" db="EMBL/GenBank/DDBJ databases">
        <authorList>
            <consortium name="Lawrence Berkeley National Laboratory"/>
            <person name="Haridas S."/>
            <person name="Hensen N."/>
            <person name="Bonometti L."/>
            <person name="Westerberg I."/>
            <person name="Brannstrom I.O."/>
            <person name="Guillou S."/>
            <person name="Cros-Aarteil S."/>
            <person name="Calhoun S."/>
            <person name="Kuo A."/>
            <person name="Mondo S."/>
            <person name="Pangilinan J."/>
            <person name="Riley R."/>
            <person name="Labutti K."/>
            <person name="Andreopoulos B."/>
            <person name="Lipzen A."/>
            <person name="Chen C."/>
            <person name="Yanf M."/>
            <person name="Daum C."/>
            <person name="Ng V."/>
            <person name="Clum A."/>
            <person name="Steindorff A."/>
            <person name="Ohm R."/>
            <person name="Martin F."/>
            <person name="Silar P."/>
            <person name="Natvig D."/>
            <person name="Lalanne C."/>
            <person name="Gautier V."/>
            <person name="Ament-Velasquez S.L."/>
            <person name="Kruys A."/>
            <person name="Hutchinson M.I."/>
            <person name="Powell A.J."/>
            <person name="Barry K."/>
            <person name="Miller A.N."/>
            <person name="Grigoriev I.V."/>
            <person name="Debuchy R."/>
            <person name="Gladieux P."/>
            <person name="Thoren M.H."/>
            <person name="Johannesson H."/>
        </authorList>
    </citation>
    <scope>NUCLEOTIDE SEQUENCE</scope>
    <source>
        <strain evidence="2">CBS 955.72</strain>
    </source>
</reference>
<dbReference type="AlphaFoldDB" id="A0AAJ0H4P6"/>
<name>A0AAJ0H4P6_9PEZI</name>
<feature type="compositionally biased region" description="Polar residues" evidence="1">
    <location>
        <begin position="143"/>
        <end position="154"/>
    </location>
</feature>
<evidence type="ECO:0000313" key="2">
    <source>
        <dbReference type="EMBL" id="KAK3338602.1"/>
    </source>
</evidence>
<evidence type="ECO:0000313" key="3">
    <source>
        <dbReference type="Proteomes" id="UP001275084"/>
    </source>
</evidence>
<comment type="caution">
    <text evidence="2">The sequence shown here is derived from an EMBL/GenBank/DDBJ whole genome shotgun (WGS) entry which is preliminary data.</text>
</comment>
<feature type="region of interest" description="Disordered" evidence="1">
    <location>
        <begin position="143"/>
        <end position="163"/>
    </location>
</feature>
<protein>
    <submittedName>
        <fullName evidence="2">Uncharacterized protein</fullName>
    </submittedName>
</protein>